<keyword evidence="2" id="KW-1133">Transmembrane helix</keyword>
<evidence type="ECO:0000313" key="4">
    <source>
        <dbReference type="Proteomes" id="UP000239209"/>
    </source>
</evidence>
<reference evidence="3 4" key="1">
    <citation type="submission" date="2018-03" db="EMBL/GenBank/DDBJ databases">
        <title>Genomic Encyclopedia of Archaeal and Bacterial Type Strains, Phase II (KMG-II): from individual species to whole genera.</title>
        <authorList>
            <person name="Goeker M."/>
        </authorList>
    </citation>
    <scope>NUCLEOTIDE SEQUENCE [LARGE SCALE GENOMIC DNA]</scope>
    <source>
        <strain evidence="3 4">DSM 45348</strain>
    </source>
</reference>
<dbReference type="RefSeq" id="WP_106125154.1">
    <property type="nucleotide sequence ID" value="NZ_PVZG01000002.1"/>
</dbReference>
<keyword evidence="2" id="KW-0812">Transmembrane</keyword>
<accession>A0A2T0SES9</accession>
<keyword evidence="4" id="KW-1185">Reference proteome</keyword>
<keyword evidence="2" id="KW-0472">Membrane</keyword>
<dbReference type="OrthoDB" id="9992759at2"/>
<organism evidence="3 4">
    <name type="scientific">Pseudosporangium ferrugineum</name>
    <dbReference type="NCBI Taxonomy" id="439699"/>
    <lineage>
        <taxon>Bacteria</taxon>
        <taxon>Bacillati</taxon>
        <taxon>Actinomycetota</taxon>
        <taxon>Actinomycetes</taxon>
        <taxon>Micromonosporales</taxon>
        <taxon>Micromonosporaceae</taxon>
        <taxon>Pseudosporangium</taxon>
    </lineage>
</organism>
<proteinExistence type="predicted"/>
<feature type="region of interest" description="Disordered" evidence="1">
    <location>
        <begin position="58"/>
        <end position="77"/>
    </location>
</feature>
<evidence type="ECO:0000256" key="1">
    <source>
        <dbReference type="SAM" id="MobiDB-lite"/>
    </source>
</evidence>
<evidence type="ECO:0000256" key="2">
    <source>
        <dbReference type="SAM" id="Phobius"/>
    </source>
</evidence>
<comment type="caution">
    <text evidence="3">The sequence shown here is derived from an EMBL/GenBank/DDBJ whole genome shotgun (WGS) entry which is preliminary data.</text>
</comment>
<feature type="transmembrane region" description="Helical" evidence="2">
    <location>
        <begin position="6"/>
        <end position="28"/>
    </location>
</feature>
<dbReference type="Proteomes" id="UP000239209">
    <property type="component" value="Unassembled WGS sequence"/>
</dbReference>
<dbReference type="EMBL" id="PVZG01000002">
    <property type="protein sequence ID" value="PRY31919.1"/>
    <property type="molecule type" value="Genomic_DNA"/>
</dbReference>
<protein>
    <submittedName>
        <fullName evidence="3">Uncharacterized protein</fullName>
    </submittedName>
</protein>
<gene>
    <name evidence="3" type="ORF">CLV70_102130</name>
</gene>
<sequence>MVDGLSPVAAIILLLSYPAFVLIMAGVLRMCGVSRDEIAKWALRQAYRQRVTDFVHSIRRGPSSERDQAPGDDADPG</sequence>
<name>A0A2T0SES9_9ACTN</name>
<evidence type="ECO:0000313" key="3">
    <source>
        <dbReference type="EMBL" id="PRY31919.1"/>
    </source>
</evidence>
<dbReference type="AlphaFoldDB" id="A0A2T0SES9"/>